<dbReference type="AlphaFoldDB" id="A0A250DEU6"/>
<evidence type="ECO:0000313" key="2">
    <source>
        <dbReference type="Proteomes" id="UP000217154"/>
    </source>
</evidence>
<dbReference type="PANTHER" id="PTHR43240:SF1">
    <property type="entry name" value="BLR5584 PROTEIN"/>
    <property type="match status" value="1"/>
</dbReference>
<dbReference type="RefSeq" id="WP_095743667.1">
    <property type="nucleotide sequence ID" value="NZ_BKDH01000002.1"/>
</dbReference>
<dbReference type="Gene3D" id="3.10.129.10">
    <property type="entry name" value="Hotdog Thioesterase"/>
    <property type="match status" value="1"/>
</dbReference>
<dbReference type="InterPro" id="IPR029069">
    <property type="entry name" value="HotDog_dom_sf"/>
</dbReference>
<dbReference type="InterPro" id="IPR006683">
    <property type="entry name" value="Thioestr_dom"/>
</dbReference>
<dbReference type="EMBL" id="CP023284">
    <property type="protein sequence ID" value="ATA52661.1"/>
    <property type="molecule type" value="Genomic_DNA"/>
</dbReference>
<sequence>MKHPFAELIDLHCEQATAGASTMTLVVAPQHLNPHEVVHGAVLYALADTGMGTALYPTLEAGEICATIEIKMNYFKPVFEGQVVCRTTLLNRGRTVANLESRLYVGEVLVGMANGNYAIFRRSRAEG</sequence>
<dbReference type="NCBIfam" id="TIGR00369">
    <property type="entry name" value="unchar_dom_1"/>
    <property type="match status" value="1"/>
</dbReference>
<evidence type="ECO:0000313" key="1">
    <source>
        <dbReference type="EMBL" id="ATA52661.1"/>
    </source>
</evidence>
<dbReference type="Proteomes" id="UP000217154">
    <property type="component" value="Chromosome"/>
</dbReference>
<organism evidence="1 2">
    <name type="scientific">Variovorax boronicumulans</name>
    <dbReference type="NCBI Taxonomy" id="436515"/>
    <lineage>
        <taxon>Bacteria</taxon>
        <taxon>Pseudomonadati</taxon>
        <taxon>Pseudomonadota</taxon>
        <taxon>Betaproteobacteria</taxon>
        <taxon>Burkholderiales</taxon>
        <taxon>Comamonadaceae</taxon>
        <taxon>Variovorax</taxon>
    </lineage>
</organism>
<dbReference type="SUPFAM" id="SSF54637">
    <property type="entry name" value="Thioesterase/thiol ester dehydrase-isomerase"/>
    <property type="match status" value="1"/>
</dbReference>
<proteinExistence type="predicted"/>
<name>A0A250DEU6_9BURK</name>
<protein>
    <submittedName>
        <fullName evidence="1">Phenylacetic acid degradation protein</fullName>
    </submittedName>
</protein>
<dbReference type="KEGG" id="vbo:CKY39_05120"/>
<dbReference type="GO" id="GO:0005829">
    <property type="term" value="C:cytosol"/>
    <property type="evidence" value="ECO:0007669"/>
    <property type="project" value="TreeGrafter"/>
</dbReference>
<dbReference type="Pfam" id="PF03061">
    <property type="entry name" value="4HBT"/>
    <property type="match status" value="1"/>
</dbReference>
<accession>A0A250DEU6</accession>
<dbReference type="InterPro" id="IPR003736">
    <property type="entry name" value="PAAI_dom"/>
</dbReference>
<dbReference type="GeneID" id="82270493"/>
<dbReference type="CDD" id="cd03443">
    <property type="entry name" value="PaaI_thioesterase"/>
    <property type="match status" value="1"/>
</dbReference>
<reference evidence="1 2" key="1">
    <citation type="submission" date="2017-09" db="EMBL/GenBank/DDBJ databases">
        <title>The diverse metabolic capabilities of V. boronicumulans make it an excellent choice for continued studies on novel biodegradation.</title>
        <authorList>
            <person name="Sun S."/>
        </authorList>
    </citation>
    <scope>NUCLEOTIDE SEQUENCE [LARGE SCALE GENOMIC DNA]</scope>
    <source>
        <strain evidence="1 2">J1</strain>
    </source>
</reference>
<dbReference type="GO" id="GO:0061522">
    <property type="term" value="F:1,4-dihydroxy-2-naphthoyl-CoA thioesterase activity"/>
    <property type="evidence" value="ECO:0007669"/>
    <property type="project" value="TreeGrafter"/>
</dbReference>
<dbReference type="PANTHER" id="PTHR43240">
    <property type="entry name" value="1,4-DIHYDROXY-2-NAPHTHOYL-COA THIOESTERASE 1"/>
    <property type="match status" value="1"/>
</dbReference>
<gene>
    <name evidence="1" type="ORF">CKY39_05120</name>
</gene>